<gene>
    <name evidence="8 10" type="primary">ftsL</name>
    <name evidence="10" type="ORF">ACFP85_02175</name>
</gene>
<keyword evidence="2 8" id="KW-1003">Cell membrane</keyword>
<name>A0ABW1XFW6_9ALTE</name>
<proteinExistence type="inferred from homology"/>
<keyword evidence="7 8" id="KW-0131">Cell cycle</keyword>
<dbReference type="Proteomes" id="UP001596364">
    <property type="component" value="Unassembled WGS sequence"/>
</dbReference>
<evidence type="ECO:0000313" key="11">
    <source>
        <dbReference type="Proteomes" id="UP001596364"/>
    </source>
</evidence>
<reference evidence="11" key="1">
    <citation type="journal article" date="2019" name="Int. J. Syst. Evol. Microbiol.">
        <title>The Global Catalogue of Microorganisms (GCM) 10K type strain sequencing project: providing services to taxonomists for standard genome sequencing and annotation.</title>
        <authorList>
            <consortium name="The Broad Institute Genomics Platform"/>
            <consortium name="The Broad Institute Genome Sequencing Center for Infectious Disease"/>
            <person name="Wu L."/>
            <person name="Ma J."/>
        </authorList>
    </citation>
    <scope>NUCLEOTIDE SEQUENCE [LARGE SCALE GENOMIC DNA]</scope>
    <source>
        <strain evidence="11">CGMCC 1.16031</strain>
    </source>
</reference>
<evidence type="ECO:0000256" key="3">
    <source>
        <dbReference type="ARBA" id="ARBA00022618"/>
    </source>
</evidence>
<dbReference type="PANTHER" id="PTHR37479">
    <property type="entry name" value="CELL DIVISION PROTEIN FTSL"/>
    <property type="match status" value="1"/>
</dbReference>
<dbReference type="GO" id="GO:0051301">
    <property type="term" value="P:cell division"/>
    <property type="evidence" value="ECO:0007669"/>
    <property type="project" value="UniProtKB-KW"/>
</dbReference>
<feature type="transmembrane region" description="Helical" evidence="8">
    <location>
        <begin position="23"/>
        <end position="42"/>
    </location>
</feature>
<evidence type="ECO:0000256" key="4">
    <source>
        <dbReference type="ARBA" id="ARBA00022692"/>
    </source>
</evidence>
<evidence type="ECO:0000256" key="1">
    <source>
        <dbReference type="ARBA" id="ARBA00004401"/>
    </source>
</evidence>
<sequence length="106" mass="12388">MSKSSARINLPVVIGLEILQHPWRLLLFVLVIFSAFGVILSAHHNRQLIIVHESLMQERDQLDVEWRHLLLEQSALTEHNRIESMVAKQLDMHRPDPKEEVVVRIK</sequence>
<dbReference type="PANTHER" id="PTHR37479:SF1">
    <property type="entry name" value="CELL DIVISION PROTEIN FTSL"/>
    <property type="match status" value="1"/>
</dbReference>
<comment type="subunit">
    <text evidence="8">Part of a complex composed of FtsB, FtsL and FtsQ.</text>
</comment>
<evidence type="ECO:0000256" key="5">
    <source>
        <dbReference type="ARBA" id="ARBA00022989"/>
    </source>
</evidence>
<comment type="similarity">
    <text evidence="8">Belongs to the FtsL family.</text>
</comment>
<comment type="caution">
    <text evidence="10">The sequence shown here is derived from an EMBL/GenBank/DDBJ whole genome shotgun (WGS) entry which is preliminary data.</text>
</comment>
<evidence type="ECO:0000256" key="2">
    <source>
        <dbReference type="ARBA" id="ARBA00022475"/>
    </source>
</evidence>
<evidence type="ECO:0000313" key="10">
    <source>
        <dbReference type="EMBL" id="MFC6438958.1"/>
    </source>
</evidence>
<dbReference type="InterPro" id="IPR011922">
    <property type="entry name" value="Cell_div_FtsL"/>
</dbReference>
<protein>
    <recommendedName>
        <fullName evidence="8 9">Cell division protein FtsL</fullName>
    </recommendedName>
</protein>
<evidence type="ECO:0000256" key="9">
    <source>
        <dbReference type="NCBIfam" id="TIGR02209"/>
    </source>
</evidence>
<evidence type="ECO:0000256" key="7">
    <source>
        <dbReference type="ARBA" id="ARBA00023306"/>
    </source>
</evidence>
<comment type="function">
    <text evidence="8">Essential cell division protein. May link together the upstream cell division proteins, which are predominantly cytoplasmic, with the downstream cell division proteins, which are predominantly periplasmic.</text>
</comment>
<keyword evidence="5 8" id="KW-1133">Transmembrane helix</keyword>
<evidence type="ECO:0000256" key="6">
    <source>
        <dbReference type="ARBA" id="ARBA00023136"/>
    </source>
</evidence>
<keyword evidence="6 8" id="KW-0472">Membrane</keyword>
<keyword evidence="3 8" id="KW-0132">Cell division</keyword>
<keyword evidence="4 8" id="KW-0812">Transmembrane</keyword>
<dbReference type="RefSeq" id="WP_131259065.1">
    <property type="nucleotide sequence ID" value="NZ_JBHSUS010000001.1"/>
</dbReference>
<dbReference type="HAMAP" id="MF_00910">
    <property type="entry name" value="FtsL"/>
    <property type="match status" value="1"/>
</dbReference>
<dbReference type="NCBIfam" id="TIGR02209">
    <property type="entry name" value="ftsL_broad"/>
    <property type="match status" value="1"/>
</dbReference>
<keyword evidence="8" id="KW-0997">Cell inner membrane</keyword>
<keyword evidence="11" id="KW-1185">Reference proteome</keyword>
<evidence type="ECO:0000256" key="8">
    <source>
        <dbReference type="HAMAP-Rule" id="MF_00910"/>
    </source>
</evidence>
<dbReference type="EMBL" id="JBHSUS010000001">
    <property type="protein sequence ID" value="MFC6438958.1"/>
    <property type="molecule type" value="Genomic_DNA"/>
</dbReference>
<organism evidence="10 11">
    <name type="scientific">Pseudobowmanella zhangzhouensis</name>
    <dbReference type="NCBI Taxonomy" id="1537679"/>
    <lineage>
        <taxon>Bacteria</taxon>
        <taxon>Pseudomonadati</taxon>
        <taxon>Pseudomonadota</taxon>
        <taxon>Gammaproteobacteria</taxon>
        <taxon>Alteromonadales</taxon>
        <taxon>Alteromonadaceae</taxon>
    </lineage>
</organism>
<comment type="subcellular location">
    <subcellularLocation>
        <location evidence="8">Cell inner membrane</location>
        <topology evidence="8">Single-pass type II membrane protein</topology>
    </subcellularLocation>
    <subcellularLocation>
        <location evidence="1">Cell membrane</location>
        <topology evidence="1">Single-pass type II membrane protein</topology>
    </subcellularLocation>
    <text evidence="8">Localizes to the division septum where it forms a ring structure.</text>
</comment>
<dbReference type="Pfam" id="PF04999">
    <property type="entry name" value="FtsL"/>
    <property type="match status" value="1"/>
</dbReference>
<accession>A0ABW1XFW6</accession>